<sequence length="526" mass="58338">MAIGCGTVRDMPEHSGDFDIHLTVSARRDVSLDALADRYGLKLTHIVLDRGRLPSQPMLSRTGSGTLAEQISAAEALRTAMRADGVSVNRIKIEAAPWNPGVPETPEAVIAEPRGRYFEHHVKLLLPDAELDRILALTDLVVPHGARPSRNARRKRSDGRDERFVTQRCFGVPLPEATSRLDALLSALRDAGHEILEFEQEYVVHDDHLWLDDGWIDPPRSATAVGENQTGIVPAGRQGYPSTYQPVYGDDVAQRAAFDPALKQFMNAFRAGEPVFADADAGRRWLAARRAAMTHVLSIIVASEWANSLVLRGSVTMRSWFGDAAREPGDLDFVVLPFSRHIHAPESAAMLDGIVAAVRANPAGLRPDEVKVEDIWTYERADGRRLVFPFTGDPDGAVQLDFVFNEFLPIPPEPITVPGISDTMLAATPALSLAWKLLWLETDMYPQGKDLYDAVLLAEHTTISRSIVVDLLRPELGAEADGFGHESVLAWDVDWENFRTEYPTITGEGEQWKRRLARTLETMWRP</sequence>
<accession>A0A4Q7KXE1</accession>
<reference evidence="1 2" key="1">
    <citation type="submission" date="2019-02" db="EMBL/GenBank/DDBJ databases">
        <title>Genomic Encyclopedia of Type Strains, Phase IV (KMG-IV): sequencing the most valuable type-strain genomes for metagenomic binning, comparative biology and taxonomic classification.</title>
        <authorList>
            <person name="Goeker M."/>
        </authorList>
    </citation>
    <scope>NUCLEOTIDE SEQUENCE [LARGE SCALE GENOMIC DNA]</scope>
    <source>
        <strain evidence="1 2">DSM 101727</strain>
    </source>
</reference>
<dbReference type="Pfam" id="PF08843">
    <property type="entry name" value="AbiEii"/>
    <property type="match status" value="1"/>
</dbReference>
<organism evidence="1 2">
    <name type="scientific">Herbihabitans rhizosphaerae</name>
    <dbReference type="NCBI Taxonomy" id="1872711"/>
    <lineage>
        <taxon>Bacteria</taxon>
        <taxon>Bacillati</taxon>
        <taxon>Actinomycetota</taxon>
        <taxon>Actinomycetes</taxon>
        <taxon>Pseudonocardiales</taxon>
        <taxon>Pseudonocardiaceae</taxon>
        <taxon>Herbihabitans</taxon>
    </lineage>
</organism>
<keyword evidence="2" id="KW-1185">Reference proteome</keyword>
<proteinExistence type="predicted"/>
<keyword evidence="1" id="KW-0808">Transferase</keyword>
<protein>
    <submittedName>
        <fullName evidence="1">Nucleotidyltransferase AbiEii toxin of type IV toxin-antitoxin system</fullName>
    </submittedName>
</protein>
<dbReference type="AlphaFoldDB" id="A0A4Q7KXE1"/>
<evidence type="ECO:0000313" key="2">
    <source>
        <dbReference type="Proteomes" id="UP000294257"/>
    </source>
</evidence>
<dbReference type="InterPro" id="IPR014942">
    <property type="entry name" value="AbiEii"/>
</dbReference>
<comment type="caution">
    <text evidence="1">The sequence shown here is derived from an EMBL/GenBank/DDBJ whole genome shotgun (WGS) entry which is preliminary data.</text>
</comment>
<gene>
    <name evidence="1" type="ORF">EV193_103639</name>
</gene>
<dbReference type="GO" id="GO:0016740">
    <property type="term" value="F:transferase activity"/>
    <property type="evidence" value="ECO:0007669"/>
    <property type="project" value="UniProtKB-KW"/>
</dbReference>
<dbReference type="Proteomes" id="UP000294257">
    <property type="component" value="Unassembled WGS sequence"/>
</dbReference>
<evidence type="ECO:0000313" key="1">
    <source>
        <dbReference type="EMBL" id="RZS41316.1"/>
    </source>
</evidence>
<dbReference type="EMBL" id="SGWQ01000003">
    <property type="protein sequence ID" value="RZS41316.1"/>
    <property type="molecule type" value="Genomic_DNA"/>
</dbReference>
<name>A0A4Q7KXE1_9PSEU</name>